<keyword evidence="2" id="KW-0436">Ligase</keyword>
<name>A0A2U1PJS9_ARTAN</name>
<dbReference type="Proteomes" id="UP000245207">
    <property type="component" value="Unassembled WGS sequence"/>
</dbReference>
<evidence type="ECO:0000256" key="2">
    <source>
        <dbReference type="ARBA" id="ARBA00022598"/>
    </source>
</evidence>
<dbReference type="EMBL" id="PKPP01001061">
    <property type="protein sequence ID" value="PWA86016.1"/>
    <property type="molecule type" value="Genomic_DNA"/>
</dbReference>
<evidence type="ECO:0000259" key="3">
    <source>
        <dbReference type="Pfam" id="PF00501"/>
    </source>
</evidence>
<reference evidence="5 6" key="1">
    <citation type="journal article" date="2018" name="Mol. Plant">
        <title>The genome of Artemisia annua provides insight into the evolution of Asteraceae family and artemisinin biosynthesis.</title>
        <authorList>
            <person name="Shen Q."/>
            <person name="Zhang L."/>
            <person name="Liao Z."/>
            <person name="Wang S."/>
            <person name="Yan T."/>
            <person name="Shi P."/>
            <person name="Liu M."/>
            <person name="Fu X."/>
            <person name="Pan Q."/>
            <person name="Wang Y."/>
            <person name="Lv Z."/>
            <person name="Lu X."/>
            <person name="Zhang F."/>
            <person name="Jiang W."/>
            <person name="Ma Y."/>
            <person name="Chen M."/>
            <person name="Hao X."/>
            <person name="Li L."/>
            <person name="Tang Y."/>
            <person name="Lv G."/>
            <person name="Zhou Y."/>
            <person name="Sun X."/>
            <person name="Brodelius P.E."/>
            <person name="Rose J.K.C."/>
            <person name="Tang K."/>
        </authorList>
    </citation>
    <scope>NUCLEOTIDE SEQUENCE [LARGE SCALE GENOMIC DNA]</scope>
    <source>
        <strain evidence="6">cv. Huhao1</strain>
        <tissue evidence="5">Leaf</tissue>
    </source>
</reference>
<evidence type="ECO:0000313" key="5">
    <source>
        <dbReference type="EMBL" id="PWA86016.1"/>
    </source>
</evidence>
<dbReference type="FunFam" id="3.30.300.30:FF:000008">
    <property type="entry name" value="2,3-dihydroxybenzoate-AMP ligase"/>
    <property type="match status" value="1"/>
</dbReference>
<evidence type="ECO:0000259" key="4">
    <source>
        <dbReference type="Pfam" id="PF13193"/>
    </source>
</evidence>
<proteinExistence type="inferred from homology"/>
<comment type="caution">
    <text evidence="5">The sequence shown here is derived from an EMBL/GenBank/DDBJ whole genome shotgun (WGS) entry which is preliminary data.</text>
</comment>
<dbReference type="PANTHER" id="PTHR43859:SF2">
    <property type="entry name" value="BUTYRATE--COA LIGASE AAE11, PEROXISOMAL"/>
    <property type="match status" value="1"/>
</dbReference>
<accession>A0A2U1PJS9</accession>
<dbReference type="Pfam" id="PF13193">
    <property type="entry name" value="AMP-binding_C"/>
    <property type="match status" value="1"/>
</dbReference>
<evidence type="ECO:0000313" key="6">
    <source>
        <dbReference type="Proteomes" id="UP000245207"/>
    </source>
</evidence>
<dbReference type="InterPro" id="IPR000873">
    <property type="entry name" value="AMP-dep_synth/lig_dom"/>
</dbReference>
<feature type="domain" description="AMP-binding enzyme C-terminal" evidence="4">
    <location>
        <begin position="164"/>
        <end position="239"/>
    </location>
</feature>
<dbReference type="PANTHER" id="PTHR43859">
    <property type="entry name" value="ACYL-ACTIVATING ENZYME"/>
    <property type="match status" value="1"/>
</dbReference>
<dbReference type="STRING" id="35608.A0A2U1PJS9"/>
<gene>
    <name evidence="5" type="ORF">CTI12_AA144720</name>
</gene>
<comment type="similarity">
    <text evidence="1">Belongs to the ATP-dependent AMP-binding enzyme family.</text>
</comment>
<dbReference type="SUPFAM" id="SSF56801">
    <property type="entry name" value="Acetyl-CoA synthetase-like"/>
    <property type="match status" value="1"/>
</dbReference>
<keyword evidence="6" id="KW-1185">Reference proteome</keyword>
<dbReference type="Gene3D" id="3.30.300.30">
    <property type="match status" value="1"/>
</dbReference>
<dbReference type="AlphaFoldDB" id="A0A2U1PJS9"/>
<dbReference type="InterPro" id="IPR042099">
    <property type="entry name" value="ANL_N_sf"/>
</dbReference>
<dbReference type="OrthoDB" id="10253115at2759"/>
<protein>
    <submittedName>
        <fullName evidence="5">AMP-binding, conserved site-containing protein</fullName>
    </submittedName>
</protein>
<dbReference type="Gene3D" id="3.40.50.12780">
    <property type="entry name" value="N-terminal domain of ligase-like"/>
    <property type="match status" value="1"/>
</dbReference>
<organism evidence="5 6">
    <name type="scientific">Artemisia annua</name>
    <name type="common">Sweet wormwood</name>
    <dbReference type="NCBI Taxonomy" id="35608"/>
    <lineage>
        <taxon>Eukaryota</taxon>
        <taxon>Viridiplantae</taxon>
        <taxon>Streptophyta</taxon>
        <taxon>Embryophyta</taxon>
        <taxon>Tracheophyta</taxon>
        <taxon>Spermatophyta</taxon>
        <taxon>Magnoliopsida</taxon>
        <taxon>eudicotyledons</taxon>
        <taxon>Gunneridae</taxon>
        <taxon>Pentapetalae</taxon>
        <taxon>asterids</taxon>
        <taxon>campanulids</taxon>
        <taxon>Asterales</taxon>
        <taxon>Asteraceae</taxon>
        <taxon>Asteroideae</taxon>
        <taxon>Anthemideae</taxon>
        <taxon>Artemisiinae</taxon>
        <taxon>Artemisia</taxon>
    </lineage>
</organism>
<dbReference type="GO" id="GO:0016874">
    <property type="term" value="F:ligase activity"/>
    <property type="evidence" value="ECO:0007669"/>
    <property type="project" value="UniProtKB-KW"/>
</dbReference>
<dbReference type="Pfam" id="PF00501">
    <property type="entry name" value="AMP-binding"/>
    <property type="match status" value="1"/>
</dbReference>
<dbReference type="InterPro" id="IPR045851">
    <property type="entry name" value="AMP-bd_C_sf"/>
</dbReference>
<feature type="domain" description="AMP-dependent synthetase/ligase" evidence="3">
    <location>
        <begin position="1"/>
        <end position="114"/>
    </location>
</feature>
<evidence type="ECO:0000256" key="1">
    <source>
        <dbReference type="ARBA" id="ARBA00006432"/>
    </source>
</evidence>
<sequence>MCCAPAIFNILIEAKPHERHDITSKINILTGGAPPPAALLEMMEDLGFHIMHAYGLTKATGPALARLKACQGVSILTLADVNVINKESMESVPHDGTTIGEIVLRGSSIMKGYLKDEKDTAKSFEKGWFLTGDVGVIHTDGYIEIKDRSKDVIISAGENISSVEIESILFKHPTILETVVVAMPHPRWGESPCAFVVLKKSGSTTESEILVYCLKHMPKFMVLKKVVFVKELSKTGTGKVMKMELRKVAKSLQIFETTPTYNKDSDKGSH</sequence>
<dbReference type="InterPro" id="IPR025110">
    <property type="entry name" value="AMP-bd_C"/>
</dbReference>